<proteinExistence type="predicted"/>
<keyword evidence="2" id="KW-1185">Reference proteome</keyword>
<name>H0EQW4_GLAL7</name>
<dbReference type="EMBL" id="AGUE01000129">
    <property type="protein sequence ID" value="EHK99073.1"/>
    <property type="molecule type" value="Genomic_DNA"/>
</dbReference>
<evidence type="ECO:0000313" key="1">
    <source>
        <dbReference type="EMBL" id="EHK99073.1"/>
    </source>
</evidence>
<reference evidence="1 2" key="1">
    <citation type="journal article" date="2012" name="Eukaryot. Cell">
        <title>Genome sequence of the fungus Glarea lozoyensis: the first genome sequence of a species from the Helotiaceae family.</title>
        <authorList>
            <person name="Youssar L."/>
            <person name="Gruening B.A."/>
            <person name="Erxleben A."/>
            <person name="Guenther S."/>
            <person name="Huettel W."/>
        </authorList>
    </citation>
    <scope>NUCLEOTIDE SEQUENCE [LARGE SCALE GENOMIC DNA]</scope>
    <source>
        <strain evidence="2">ATCC 74030 / MF5533</strain>
    </source>
</reference>
<gene>
    <name evidence="1" type="ORF">M7I_5073</name>
</gene>
<evidence type="ECO:0000313" key="2">
    <source>
        <dbReference type="Proteomes" id="UP000005446"/>
    </source>
</evidence>
<dbReference type="InParanoid" id="H0EQW4"/>
<comment type="caution">
    <text evidence="1">The sequence shown here is derived from an EMBL/GenBank/DDBJ whole genome shotgun (WGS) entry which is preliminary data.</text>
</comment>
<sequence>MMGLPRWNFYYEADYVYETDDEAHYYETNDQADIQTYYTTDDHKTDD</sequence>
<dbReference type="HOGENOM" id="CLU_3175497_0_0_1"/>
<accession>H0EQW4</accession>
<protein>
    <submittedName>
        <fullName evidence="1">Uncharacterized protein</fullName>
    </submittedName>
</protein>
<dbReference type="AlphaFoldDB" id="H0EQW4"/>
<dbReference type="Proteomes" id="UP000005446">
    <property type="component" value="Unassembled WGS sequence"/>
</dbReference>
<organism evidence="1 2">
    <name type="scientific">Glarea lozoyensis (strain ATCC 74030 / MF5533)</name>
    <dbReference type="NCBI Taxonomy" id="1104152"/>
    <lineage>
        <taxon>Eukaryota</taxon>
        <taxon>Fungi</taxon>
        <taxon>Dikarya</taxon>
        <taxon>Ascomycota</taxon>
        <taxon>Pezizomycotina</taxon>
        <taxon>Leotiomycetes</taxon>
        <taxon>Helotiales</taxon>
        <taxon>Helotiaceae</taxon>
        <taxon>Glarea</taxon>
    </lineage>
</organism>